<organism evidence="1 2">
    <name type="scientific">Trifolium pratense</name>
    <name type="common">Red clover</name>
    <dbReference type="NCBI Taxonomy" id="57577"/>
    <lineage>
        <taxon>Eukaryota</taxon>
        <taxon>Viridiplantae</taxon>
        <taxon>Streptophyta</taxon>
        <taxon>Embryophyta</taxon>
        <taxon>Tracheophyta</taxon>
        <taxon>Spermatophyta</taxon>
        <taxon>Magnoliopsida</taxon>
        <taxon>eudicotyledons</taxon>
        <taxon>Gunneridae</taxon>
        <taxon>Pentapetalae</taxon>
        <taxon>rosids</taxon>
        <taxon>fabids</taxon>
        <taxon>Fabales</taxon>
        <taxon>Fabaceae</taxon>
        <taxon>Papilionoideae</taxon>
        <taxon>50 kb inversion clade</taxon>
        <taxon>NPAAA clade</taxon>
        <taxon>Hologalegina</taxon>
        <taxon>IRL clade</taxon>
        <taxon>Trifolieae</taxon>
        <taxon>Trifolium</taxon>
    </lineage>
</organism>
<name>A0ACB0K5T8_TRIPR</name>
<proteinExistence type="predicted"/>
<comment type="caution">
    <text evidence="1">The sequence shown here is derived from an EMBL/GenBank/DDBJ whole genome shotgun (WGS) entry which is preliminary data.</text>
</comment>
<accession>A0ACB0K5T8</accession>
<gene>
    <name evidence="1" type="ORF">MILVUS5_LOCUS19208</name>
</gene>
<evidence type="ECO:0000313" key="2">
    <source>
        <dbReference type="Proteomes" id="UP001177021"/>
    </source>
</evidence>
<protein>
    <submittedName>
        <fullName evidence="1">Uncharacterized protein</fullName>
    </submittedName>
</protein>
<dbReference type="EMBL" id="CASHSV030000141">
    <property type="protein sequence ID" value="CAJ2651598.1"/>
    <property type="molecule type" value="Genomic_DNA"/>
</dbReference>
<dbReference type="Proteomes" id="UP001177021">
    <property type="component" value="Unassembled WGS sequence"/>
</dbReference>
<sequence length="142" mass="15971">MFTVVIVGETRGVLGAADSDTSPSKATRGYMDLVVTGLHGFGVCPFSNVLQHVNFADRSGEIGDECFCKLFLACGQAGVLKFVFLLVLEFGYMILQIGWKFGERAYKYVLHYGTRGRRRFTVSFFYLLLWSPDVEVIFKTEK</sequence>
<reference evidence="1" key="1">
    <citation type="submission" date="2023-10" db="EMBL/GenBank/DDBJ databases">
        <authorList>
            <person name="Rodriguez Cubillos JULIANA M."/>
            <person name="De Vega J."/>
        </authorList>
    </citation>
    <scope>NUCLEOTIDE SEQUENCE</scope>
</reference>
<evidence type="ECO:0000313" key="1">
    <source>
        <dbReference type="EMBL" id="CAJ2651598.1"/>
    </source>
</evidence>
<keyword evidence="2" id="KW-1185">Reference proteome</keyword>